<gene>
    <name evidence="1" type="ORF">GLYMA_08G234300</name>
</gene>
<dbReference type="PANTHER" id="PTHR31213:SF87">
    <property type="entry name" value="NODULIN-13"/>
    <property type="match status" value="1"/>
</dbReference>
<proteinExistence type="predicted"/>
<dbReference type="InterPro" id="IPR050279">
    <property type="entry name" value="Plant_def-hormone_signal"/>
</dbReference>
<dbReference type="GO" id="GO:0005737">
    <property type="term" value="C:cytoplasm"/>
    <property type="evidence" value="ECO:0000318"/>
    <property type="project" value="GO_Central"/>
</dbReference>
<accession>A0A0R0IRD8</accession>
<dbReference type="GO" id="GO:0004864">
    <property type="term" value="F:protein phosphatase inhibitor activity"/>
    <property type="evidence" value="ECO:0000318"/>
    <property type="project" value="GO_Central"/>
</dbReference>
<keyword evidence="3" id="KW-1185">Reference proteome</keyword>
<evidence type="ECO:0008006" key="4">
    <source>
        <dbReference type="Google" id="ProtNLM"/>
    </source>
</evidence>
<dbReference type="InterPro" id="IPR023393">
    <property type="entry name" value="START-like_dom_sf"/>
</dbReference>
<dbReference type="GO" id="GO:0038023">
    <property type="term" value="F:signaling receptor activity"/>
    <property type="evidence" value="ECO:0000318"/>
    <property type="project" value="GO_Central"/>
</dbReference>
<dbReference type="PANTHER" id="PTHR31213">
    <property type="entry name" value="OS08G0374000 PROTEIN-RELATED"/>
    <property type="match status" value="1"/>
</dbReference>
<dbReference type="SUPFAM" id="SSF55961">
    <property type="entry name" value="Bet v1-like"/>
    <property type="match status" value="1"/>
</dbReference>
<reference evidence="2" key="2">
    <citation type="submission" date="2018-02" db="UniProtKB">
        <authorList>
            <consortium name="EnsemblPlants"/>
        </authorList>
    </citation>
    <scope>IDENTIFICATION</scope>
    <source>
        <strain evidence="2">Williams 82</strain>
    </source>
</reference>
<protein>
    <recommendedName>
        <fullName evidence="4">Bet v I/Major latex protein domain-containing protein</fullName>
    </recommendedName>
</protein>
<dbReference type="InterPro" id="IPR024949">
    <property type="entry name" value="Bet_v_I_allergen"/>
</dbReference>
<name>A0A0R0IRD8_SOYBN</name>
<dbReference type="AlphaFoldDB" id="A0A0R0IRD8"/>
<dbReference type="EnsemblPlants" id="KRH44833">
    <property type="protein sequence ID" value="KRH44833"/>
    <property type="gene ID" value="GLYMA_08G234300"/>
</dbReference>
<dbReference type="Gene3D" id="3.30.530.20">
    <property type="match status" value="1"/>
</dbReference>
<evidence type="ECO:0000313" key="2">
    <source>
        <dbReference type="EnsemblPlants" id="KRH44833"/>
    </source>
</evidence>
<sequence length="94" mass="10605">MPKAIPNFIKSAKIIGERGSGSIKKIILVDMVDKENYMYLYTTNEGNVLLDTLEKVCYEYKLVASPVGGHIIKSIVKYYTKGDAQLLEEFLNDN</sequence>
<reference evidence="1" key="3">
    <citation type="submission" date="2018-07" db="EMBL/GenBank/DDBJ databases">
        <title>WGS assembly of Glycine max.</title>
        <authorList>
            <person name="Schmutz J."/>
            <person name="Cannon S."/>
            <person name="Schlueter J."/>
            <person name="Ma J."/>
            <person name="Mitros T."/>
            <person name="Nelson W."/>
            <person name="Hyten D."/>
            <person name="Song Q."/>
            <person name="Thelen J."/>
            <person name="Cheng J."/>
            <person name="Xu D."/>
            <person name="Hellsten U."/>
            <person name="May G."/>
            <person name="Yu Y."/>
            <person name="Sakurai T."/>
            <person name="Umezawa T."/>
            <person name="Bhattacharyya M."/>
            <person name="Sandhu D."/>
            <person name="Valliyodan B."/>
            <person name="Lindquist E."/>
            <person name="Peto M."/>
            <person name="Grant D."/>
            <person name="Shu S."/>
            <person name="Goodstein D."/>
            <person name="Barry K."/>
            <person name="Futrell-Griggs M."/>
            <person name="Abernathy B."/>
            <person name="Du J."/>
            <person name="Tian Z."/>
            <person name="Zhu L."/>
            <person name="Gill N."/>
            <person name="Joshi T."/>
            <person name="Libault M."/>
            <person name="Sethuraman A."/>
            <person name="Zhang X."/>
            <person name="Shinozaki K."/>
            <person name="Nguyen H."/>
            <person name="Wing R."/>
            <person name="Cregan P."/>
            <person name="Specht J."/>
            <person name="Grimwood J."/>
            <person name="Rokhsar D."/>
            <person name="Stacey G."/>
            <person name="Shoemaker R."/>
            <person name="Jackson S."/>
        </authorList>
    </citation>
    <scope>NUCLEOTIDE SEQUENCE</scope>
    <source>
        <tissue evidence="1">Callus</tissue>
    </source>
</reference>
<dbReference type="Gramene" id="KRH44833">
    <property type="protein sequence ID" value="KRH44833"/>
    <property type="gene ID" value="GLYMA_08G234300"/>
</dbReference>
<dbReference type="GO" id="GO:0005634">
    <property type="term" value="C:nucleus"/>
    <property type="evidence" value="ECO:0000318"/>
    <property type="project" value="GO_Central"/>
</dbReference>
<evidence type="ECO:0000313" key="3">
    <source>
        <dbReference type="Proteomes" id="UP000008827"/>
    </source>
</evidence>
<dbReference type="Proteomes" id="UP000008827">
    <property type="component" value="Chromosome 8"/>
</dbReference>
<dbReference type="OMA" id="KSTSKHY"/>
<reference evidence="1 2" key="1">
    <citation type="journal article" date="2010" name="Nature">
        <title>Genome sequence of the palaeopolyploid soybean.</title>
        <authorList>
            <person name="Schmutz J."/>
            <person name="Cannon S.B."/>
            <person name="Schlueter J."/>
            <person name="Ma J."/>
            <person name="Mitros T."/>
            <person name="Nelson W."/>
            <person name="Hyten D.L."/>
            <person name="Song Q."/>
            <person name="Thelen J.J."/>
            <person name="Cheng J."/>
            <person name="Xu D."/>
            <person name="Hellsten U."/>
            <person name="May G.D."/>
            <person name="Yu Y."/>
            <person name="Sakurai T."/>
            <person name="Umezawa T."/>
            <person name="Bhattacharyya M.K."/>
            <person name="Sandhu D."/>
            <person name="Valliyodan B."/>
            <person name="Lindquist E."/>
            <person name="Peto M."/>
            <person name="Grant D."/>
            <person name="Shu S."/>
            <person name="Goodstein D."/>
            <person name="Barry K."/>
            <person name="Futrell-Griggs M."/>
            <person name="Abernathy B."/>
            <person name="Du J."/>
            <person name="Tian Z."/>
            <person name="Zhu L."/>
            <person name="Gill N."/>
            <person name="Joshi T."/>
            <person name="Libault M."/>
            <person name="Sethuraman A."/>
            <person name="Zhang X.-C."/>
            <person name="Shinozaki K."/>
            <person name="Nguyen H.T."/>
            <person name="Wing R.A."/>
            <person name="Cregan P."/>
            <person name="Specht J."/>
            <person name="Grimwood J."/>
            <person name="Rokhsar D."/>
            <person name="Stacey G."/>
            <person name="Shoemaker R.C."/>
            <person name="Jackson S.A."/>
        </authorList>
    </citation>
    <scope>NUCLEOTIDE SEQUENCE</scope>
    <source>
        <strain evidence="2">cv. Williams 82</strain>
        <tissue evidence="1">Callus</tissue>
    </source>
</reference>
<organism evidence="1">
    <name type="scientific">Glycine max</name>
    <name type="common">Soybean</name>
    <name type="synonym">Glycine hispida</name>
    <dbReference type="NCBI Taxonomy" id="3847"/>
    <lineage>
        <taxon>Eukaryota</taxon>
        <taxon>Viridiplantae</taxon>
        <taxon>Streptophyta</taxon>
        <taxon>Embryophyta</taxon>
        <taxon>Tracheophyta</taxon>
        <taxon>Spermatophyta</taxon>
        <taxon>Magnoliopsida</taxon>
        <taxon>eudicotyledons</taxon>
        <taxon>Gunneridae</taxon>
        <taxon>Pentapetalae</taxon>
        <taxon>rosids</taxon>
        <taxon>fabids</taxon>
        <taxon>Fabales</taxon>
        <taxon>Fabaceae</taxon>
        <taxon>Papilionoideae</taxon>
        <taxon>50 kb inversion clade</taxon>
        <taxon>NPAAA clade</taxon>
        <taxon>indigoferoid/millettioid clade</taxon>
        <taxon>Phaseoleae</taxon>
        <taxon>Glycine</taxon>
        <taxon>Glycine subgen. Soja</taxon>
    </lineage>
</organism>
<dbReference type="GO" id="GO:0010427">
    <property type="term" value="F:abscisic acid binding"/>
    <property type="evidence" value="ECO:0000318"/>
    <property type="project" value="GO_Central"/>
</dbReference>
<dbReference type="GO" id="GO:0009738">
    <property type="term" value="P:abscisic acid-activated signaling pathway"/>
    <property type="evidence" value="ECO:0000318"/>
    <property type="project" value="GO_Central"/>
</dbReference>
<dbReference type="EMBL" id="CM000841">
    <property type="protein sequence ID" value="KRH44833.1"/>
    <property type="molecule type" value="Genomic_DNA"/>
</dbReference>
<dbReference type="InParanoid" id="A0A0R0IRD8"/>
<dbReference type="SMR" id="A0A0R0IRD8"/>
<evidence type="ECO:0000313" key="1">
    <source>
        <dbReference type="EMBL" id="KRH44833.1"/>
    </source>
</evidence>
<dbReference type="PRINTS" id="PR00634">
    <property type="entry name" value="BETALLERGEN"/>
</dbReference>